<dbReference type="OrthoDB" id="9797308at2"/>
<feature type="transmembrane region" description="Helical" evidence="1">
    <location>
        <begin position="211"/>
        <end position="235"/>
    </location>
</feature>
<keyword evidence="4" id="KW-1185">Reference proteome</keyword>
<evidence type="ECO:0000256" key="1">
    <source>
        <dbReference type="SAM" id="Phobius"/>
    </source>
</evidence>
<proteinExistence type="predicted"/>
<dbReference type="AlphaFoldDB" id="A0A369C4J9"/>
<dbReference type="InterPro" id="IPR011642">
    <property type="entry name" value="Gate_dom"/>
</dbReference>
<keyword evidence="1" id="KW-0472">Membrane</keyword>
<dbReference type="RefSeq" id="WP_114280502.1">
    <property type="nucleotide sequence ID" value="NZ_QPJY01000008.1"/>
</dbReference>
<dbReference type="EMBL" id="QPJY01000008">
    <property type="protein sequence ID" value="RCX28085.1"/>
    <property type="molecule type" value="Genomic_DNA"/>
</dbReference>
<feature type="transmembrane region" description="Helical" evidence="1">
    <location>
        <begin position="164"/>
        <end position="190"/>
    </location>
</feature>
<feature type="transmembrane region" description="Helical" evidence="1">
    <location>
        <begin position="126"/>
        <end position="144"/>
    </location>
</feature>
<keyword evidence="1" id="KW-0812">Transmembrane</keyword>
<reference evidence="3 4" key="1">
    <citation type="submission" date="2018-07" db="EMBL/GenBank/DDBJ databases">
        <title>Genomic Encyclopedia of Type Strains, Phase IV (KMG-IV): sequencing the most valuable type-strain genomes for metagenomic binning, comparative biology and taxonomic classification.</title>
        <authorList>
            <person name="Goeker M."/>
        </authorList>
    </citation>
    <scope>NUCLEOTIDE SEQUENCE [LARGE SCALE GENOMIC DNA]</scope>
    <source>
        <strain evidence="3 4">DSM 26407</strain>
    </source>
</reference>
<feature type="domain" description="Nucleoside transporter/FeoB GTPase Gate" evidence="2">
    <location>
        <begin position="20"/>
        <end position="107"/>
    </location>
</feature>
<name>A0A369C4J9_9GAMM</name>
<evidence type="ECO:0000313" key="3">
    <source>
        <dbReference type="EMBL" id="RCX28085.1"/>
    </source>
</evidence>
<evidence type="ECO:0000259" key="2">
    <source>
        <dbReference type="Pfam" id="PF07670"/>
    </source>
</evidence>
<evidence type="ECO:0000313" key="4">
    <source>
        <dbReference type="Proteomes" id="UP000252707"/>
    </source>
</evidence>
<comment type="caution">
    <text evidence="3">The sequence shown here is derived from an EMBL/GenBank/DDBJ whole genome shotgun (WGS) entry which is preliminary data.</text>
</comment>
<protein>
    <recommendedName>
        <fullName evidence="2">Nucleoside transporter/FeoB GTPase Gate domain-containing protein</fullName>
    </recommendedName>
</protein>
<feature type="transmembrane region" description="Helical" evidence="1">
    <location>
        <begin position="285"/>
        <end position="304"/>
    </location>
</feature>
<feature type="transmembrane region" description="Helical" evidence="1">
    <location>
        <begin position="20"/>
        <end position="45"/>
    </location>
</feature>
<sequence length="331" mass="35621">MSALTDFLHRLLRDAVRISWTLFRIMVPVIVAVKVLEELGAVVLLSRLLEPVMAWVGLPGGMGLVWATAMATNLYGGIVVFAALADTTPLSVAQVTVLTGMMLIAHSLPVELRVAQQAGARLRAMLLLRVGGALLFGMVMNLLYTRGGWLQAPAVLPWRPEPAAAGWVAWALGELQGLALIFVVVVGLLLTLRVLERIGVIRLVNRLLRPLLRLLGIGEQAMTLTLVGMTLGISYGGGLLIAESRAGHVSRFDVLYAMSLLGLCHSLIEDTLLMLLLGGHLSGILWARLAFALVAVFLLVRLVGRLPLGFVDRHLVRNPAAGRPLAAEEGR</sequence>
<keyword evidence="1" id="KW-1133">Transmembrane helix</keyword>
<dbReference type="Proteomes" id="UP000252707">
    <property type="component" value="Unassembled WGS sequence"/>
</dbReference>
<accession>A0A369C4J9</accession>
<organism evidence="3 4">
    <name type="scientific">Thioalbus denitrificans</name>
    <dbReference type="NCBI Taxonomy" id="547122"/>
    <lineage>
        <taxon>Bacteria</taxon>
        <taxon>Pseudomonadati</taxon>
        <taxon>Pseudomonadota</taxon>
        <taxon>Gammaproteobacteria</taxon>
        <taxon>Chromatiales</taxon>
        <taxon>Ectothiorhodospiraceae</taxon>
        <taxon>Thioalbus</taxon>
    </lineage>
</organism>
<dbReference type="Pfam" id="PF07670">
    <property type="entry name" value="Gate"/>
    <property type="match status" value="1"/>
</dbReference>
<gene>
    <name evidence="3" type="ORF">DFQ59_108113</name>
</gene>